<feature type="domain" description="Carbamoyltransferase" evidence="2">
    <location>
        <begin position="84"/>
        <end position="290"/>
    </location>
</feature>
<dbReference type="Gene3D" id="3.30.420.40">
    <property type="match status" value="2"/>
</dbReference>
<dbReference type="CDD" id="cd24100">
    <property type="entry name" value="ASKHA_NBD_MJ1051-like_N"/>
    <property type="match status" value="1"/>
</dbReference>
<name>A0A6M3L525_9ZZZZ</name>
<organism evidence="4">
    <name type="scientific">viral metagenome</name>
    <dbReference type="NCBI Taxonomy" id="1070528"/>
    <lineage>
        <taxon>unclassified sequences</taxon>
        <taxon>metagenomes</taxon>
        <taxon>organismal metagenomes</taxon>
    </lineage>
</organism>
<dbReference type="Gene3D" id="3.90.870.20">
    <property type="entry name" value="Carbamoyltransferase, C-terminal domain"/>
    <property type="match status" value="1"/>
</dbReference>
<dbReference type="InterPro" id="IPR051338">
    <property type="entry name" value="NodU/CmcH_Carbamoyltrnsfr"/>
</dbReference>
<proteinExistence type="inferred from homology"/>
<reference evidence="4" key="1">
    <citation type="submission" date="2020-03" db="EMBL/GenBank/DDBJ databases">
        <title>The deep terrestrial virosphere.</title>
        <authorList>
            <person name="Holmfeldt K."/>
            <person name="Nilsson E."/>
            <person name="Simone D."/>
            <person name="Lopez-Fernandez M."/>
            <person name="Wu X."/>
            <person name="de Brujin I."/>
            <person name="Lundin D."/>
            <person name="Andersson A."/>
            <person name="Bertilsson S."/>
            <person name="Dopson M."/>
        </authorList>
    </citation>
    <scope>NUCLEOTIDE SEQUENCE</scope>
    <source>
        <strain evidence="4">MM415B02732</strain>
    </source>
</reference>
<dbReference type="PANTHER" id="PTHR34847:SF1">
    <property type="entry name" value="NODULATION PROTEIN U"/>
    <property type="match status" value="1"/>
</dbReference>
<accession>A0A6M3L525</accession>
<feature type="domain" description="Carbamoyltransferase C-terminal" evidence="3">
    <location>
        <begin position="324"/>
        <end position="488"/>
    </location>
</feature>
<gene>
    <name evidence="4" type="ORF">MM415B02732_0011</name>
</gene>
<dbReference type="Pfam" id="PF02543">
    <property type="entry name" value="Carbam_trans_N"/>
    <property type="match status" value="2"/>
</dbReference>
<sequence>MRVLGIHCGHDASAAVVEDGKVLWAIEEERLTGFKKHGGFPANAIMQISKNLGCSTWNYDKVMIASPSLHWGRMHAEDTNKHLDMYPDAEIVEHHECHAALAYAWSGFDECTTLTLDGGGEHYFGSINHCKDGKIERIYSLRKDECEAFGMFYYYVTESLGFTPNRHEGKVMGLAAHGRDTGIFDDLFRADGQMIRTDGGRNDYVVFRRLEERTNKDSSSIRGVDVATSCQKHFEDVLLKWVFDNTQGKLAVAGGCFANVLANMKIARKVEDFYVAPPMLDDGLSIGAALLGFPTLPVGYQKDVYLGPSQEPRRENRKTPIEVAKLLSQGAVVGLFQGRMEMGPRALGNRSILADPRDHRINTILNKRLGRTEFMPFAPVILDEYASDILIGYDKGKLNGPFMTSCWEVREEWLAKIPAVVHIDRTARPQVISRDTNPFYYDVVNEFYKITGIPALINTSFNAHEDPILCFNKEADFALSNRRIDVLVEA</sequence>
<dbReference type="InterPro" id="IPR043129">
    <property type="entry name" value="ATPase_NBD"/>
</dbReference>
<dbReference type="PANTHER" id="PTHR34847">
    <property type="entry name" value="NODULATION PROTEIN U"/>
    <property type="match status" value="1"/>
</dbReference>
<dbReference type="InterPro" id="IPR031730">
    <property type="entry name" value="Carbam_trans_C"/>
</dbReference>
<evidence type="ECO:0000259" key="3">
    <source>
        <dbReference type="Pfam" id="PF16861"/>
    </source>
</evidence>
<dbReference type="AlphaFoldDB" id="A0A6M3L525"/>
<evidence type="ECO:0000256" key="1">
    <source>
        <dbReference type="ARBA" id="ARBA00006129"/>
    </source>
</evidence>
<dbReference type="InterPro" id="IPR038152">
    <property type="entry name" value="Carbam_trans_C_sf"/>
</dbReference>
<dbReference type="InterPro" id="IPR003696">
    <property type="entry name" value="Carbtransf_dom"/>
</dbReference>
<keyword evidence="4" id="KW-0808">Transferase</keyword>
<dbReference type="GO" id="GO:0016740">
    <property type="term" value="F:transferase activity"/>
    <property type="evidence" value="ECO:0007669"/>
    <property type="project" value="UniProtKB-KW"/>
</dbReference>
<comment type="similarity">
    <text evidence="1">Belongs to the NodU/CmcH family.</text>
</comment>
<feature type="domain" description="Carbamoyltransferase" evidence="2">
    <location>
        <begin position="2"/>
        <end position="65"/>
    </location>
</feature>
<evidence type="ECO:0000313" key="4">
    <source>
        <dbReference type="EMBL" id="QJA88594.1"/>
    </source>
</evidence>
<protein>
    <submittedName>
        <fullName evidence="4">Putative carbamoyltransferase</fullName>
    </submittedName>
</protein>
<dbReference type="SUPFAM" id="SSF53067">
    <property type="entry name" value="Actin-like ATPase domain"/>
    <property type="match status" value="1"/>
</dbReference>
<dbReference type="EMBL" id="MT142790">
    <property type="protein sequence ID" value="QJA88594.1"/>
    <property type="molecule type" value="Genomic_DNA"/>
</dbReference>
<evidence type="ECO:0000259" key="2">
    <source>
        <dbReference type="Pfam" id="PF02543"/>
    </source>
</evidence>
<dbReference type="Pfam" id="PF16861">
    <property type="entry name" value="Carbam_trans_C"/>
    <property type="match status" value="1"/>
</dbReference>